<feature type="region of interest" description="Disordered" evidence="1">
    <location>
        <begin position="32"/>
        <end position="75"/>
    </location>
</feature>
<evidence type="ECO:0000313" key="2">
    <source>
        <dbReference type="Proteomes" id="UP000887565"/>
    </source>
</evidence>
<dbReference type="WBParaSite" id="nRc.2.0.1.t06900-RA">
    <property type="protein sequence ID" value="nRc.2.0.1.t06900-RA"/>
    <property type="gene ID" value="nRc.2.0.1.g06900"/>
</dbReference>
<accession>A0A915HYC8</accession>
<proteinExistence type="predicted"/>
<dbReference type="AlphaFoldDB" id="A0A915HYC8"/>
<sequence>MYQGPYRVTGIVLPNIIMELVDDPSVRKVIHANGTKPYSKRQLDGRENRNEISNTHPIDPNIEQSDNQDLSNEDV</sequence>
<keyword evidence="2" id="KW-1185">Reference proteome</keyword>
<feature type="compositionally biased region" description="Polar residues" evidence="1">
    <location>
        <begin position="51"/>
        <end position="75"/>
    </location>
</feature>
<protein>
    <submittedName>
        <fullName evidence="3">Uncharacterized protein</fullName>
    </submittedName>
</protein>
<reference evidence="3" key="1">
    <citation type="submission" date="2022-11" db="UniProtKB">
        <authorList>
            <consortium name="WormBaseParasite"/>
        </authorList>
    </citation>
    <scope>IDENTIFICATION</scope>
</reference>
<name>A0A915HYC8_ROMCU</name>
<evidence type="ECO:0000313" key="3">
    <source>
        <dbReference type="WBParaSite" id="nRc.2.0.1.t06900-RA"/>
    </source>
</evidence>
<feature type="compositionally biased region" description="Basic and acidic residues" evidence="1">
    <location>
        <begin position="41"/>
        <end position="50"/>
    </location>
</feature>
<dbReference type="Proteomes" id="UP000887565">
    <property type="component" value="Unplaced"/>
</dbReference>
<organism evidence="2 3">
    <name type="scientific">Romanomermis culicivorax</name>
    <name type="common">Nematode worm</name>
    <dbReference type="NCBI Taxonomy" id="13658"/>
    <lineage>
        <taxon>Eukaryota</taxon>
        <taxon>Metazoa</taxon>
        <taxon>Ecdysozoa</taxon>
        <taxon>Nematoda</taxon>
        <taxon>Enoplea</taxon>
        <taxon>Dorylaimia</taxon>
        <taxon>Mermithida</taxon>
        <taxon>Mermithoidea</taxon>
        <taxon>Mermithidae</taxon>
        <taxon>Romanomermis</taxon>
    </lineage>
</organism>
<evidence type="ECO:0000256" key="1">
    <source>
        <dbReference type="SAM" id="MobiDB-lite"/>
    </source>
</evidence>